<keyword evidence="4" id="KW-1185">Reference proteome</keyword>
<dbReference type="Proteomes" id="UP000076532">
    <property type="component" value="Unassembled WGS sequence"/>
</dbReference>
<gene>
    <name evidence="3" type="ORF">FIBSPDRAFT_950371</name>
</gene>
<evidence type="ECO:0000313" key="4">
    <source>
        <dbReference type="Proteomes" id="UP000076532"/>
    </source>
</evidence>
<dbReference type="PROSITE" id="PS00194">
    <property type="entry name" value="THIOREDOXIN_1"/>
    <property type="match status" value="1"/>
</dbReference>
<accession>A0A166NT25</accession>
<dbReference type="InterPro" id="IPR036249">
    <property type="entry name" value="Thioredoxin-like_sf"/>
</dbReference>
<dbReference type="STRING" id="436010.A0A166NT25"/>
<organism evidence="3 4">
    <name type="scientific">Athelia psychrophila</name>
    <dbReference type="NCBI Taxonomy" id="1759441"/>
    <lineage>
        <taxon>Eukaryota</taxon>
        <taxon>Fungi</taxon>
        <taxon>Dikarya</taxon>
        <taxon>Basidiomycota</taxon>
        <taxon>Agaricomycotina</taxon>
        <taxon>Agaricomycetes</taxon>
        <taxon>Agaricomycetidae</taxon>
        <taxon>Atheliales</taxon>
        <taxon>Atheliaceae</taxon>
        <taxon>Athelia</taxon>
    </lineage>
</organism>
<dbReference type="InterPro" id="IPR013766">
    <property type="entry name" value="Thioredoxin_domain"/>
</dbReference>
<dbReference type="EMBL" id="KV417521">
    <property type="protein sequence ID" value="KZP25347.1"/>
    <property type="molecule type" value="Genomic_DNA"/>
</dbReference>
<evidence type="ECO:0000259" key="2">
    <source>
        <dbReference type="PROSITE" id="PS51352"/>
    </source>
</evidence>
<keyword evidence="1" id="KW-1015">Disulfide bond</keyword>
<evidence type="ECO:0000313" key="3">
    <source>
        <dbReference type="EMBL" id="KZP25347.1"/>
    </source>
</evidence>
<dbReference type="PANTHER" id="PTHR46115">
    <property type="entry name" value="THIOREDOXIN-LIKE PROTEIN 1"/>
    <property type="match status" value="1"/>
</dbReference>
<dbReference type="CDD" id="cd02947">
    <property type="entry name" value="TRX_family"/>
    <property type="match status" value="1"/>
</dbReference>
<dbReference type="SUPFAM" id="SSF52833">
    <property type="entry name" value="Thioredoxin-like"/>
    <property type="match status" value="1"/>
</dbReference>
<sequence length="104" mass="11645">MSLTQLTSLAQLNALLDKPDRKLTVIDFHAAWCGPCRMISPVFERLSSEDKYSNINFLKCDVDACGDISTEYGIRSLPTFMFFKGNTKVDDLSGPNPRHVICKS</sequence>
<proteinExistence type="predicted"/>
<protein>
    <submittedName>
        <fullName evidence="3">Thioredoxin</fullName>
    </submittedName>
</protein>
<dbReference type="AlphaFoldDB" id="A0A166NT25"/>
<dbReference type="InterPro" id="IPR017937">
    <property type="entry name" value="Thioredoxin_CS"/>
</dbReference>
<dbReference type="Gene3D" id="3.40.30.10">
    <property type="entry name" value="Glutaredoxin"/>
    <property type="match status" value="1"/>
</dbReference>
<feature type="domain" description="Thioredoxin" evidence="2">
    <location>
        <begin position="1"/>
        <end position="104"/>
    </location>
</feature>
<dbReference type="PROSITE" id="PS51352">
    <property type="entry name" value="THIOREDOXIN_2"/>
    <property type="match status" value="1"/>
</dbReference>
<evidence type="ECO:0000256" key="1">
    <source>
        <dbReference type="ARBA" id="ARBA00023157"/>
    </source>
</evidence>
<dbReference type="OrthoDB" id="2121326at2759"/>
<dbReference type="PRINTS" id="PR00421">
    <property type="entry name" value="THIOREDOXIN"/>
</dbReference>
<name>A0A166NT25_9AGAM</name>
<reference evidence="3 4" key="1">
    <citation type="journal article" date="2016" name="Mol. Biol. Evol.">
        <title>Comparative Genomics of Early-Diverging Mushroom-Forming Fungi Provides Insights into the Origins of Lignocellulose Decay Capabilities.</title>
        <authorList>
            <person name="Nagy L.G."/>
            <person name="Riley R."/>
            <person name="Tritt A."/>
            <person name="Adam C."/>
            <person name="Daum C."/>
            <person name="Floudas D."/>
            <person name="Sun H."/>
            <person name="Yadav J.S."/>
            <person name="Pangilinan J."/>
            <person name="Larsson K.H."/>
            <person name="Matsuura K."/>
            <person name="Barry K."/>
            <person name="Labutti K."/>
            <person name="Kuo R."/>
            <person name="Ohm R.A."/>
            <person name="Bhattacharya S.S."/>
            <person name="Shirouzu T."/>
            <person name="Yoshinaga Y."/>
            <person name="Martin F.M."/>
            <person name="Grigoriev I.V."/>
            <person name="Hibbett D.S."/>
        </authorList>
    </citation>
    <scope>NUCLEOTIDE SEQUENCE [LARGE SCALE GENOMIC DNA]</scope>
    <source>
        <strain evidence="3 4">CBS 109695</strain>
    </source>
</reference>
<dbReference type="Pfam" id="PF00085">
    <property type="entry name" value="Thioredoxin"/>
    <property type="match status" value="1"/>
</dbReference>